<keyword evidence="2 5" id="KW-0812">Transmembrane</keyword>
<evidence type="ECO:0000313" key="8">
    <source>
        <dbReference type="Proteomes" id="UP000244069"/>
    </source>
</evidence>
<keyword evidence="3 5" id="KW-1133">Transmembrane helix</keyword>
<dbReference type="RefSeq" id="WP_107977218.1">
    <property type="nucleotide sequence ID" value="NZ_BMEZ01000016.1"/>
</dbReference>
<evidence type="ECO:0000313" key="7">
    <source>
        <dbReference type="EMBL" id="PTX46723.1"/>
    </source>
</evidence>
<dbReference type="InterPro" id="IPR020846">
    <property type="entry name" value="MFS_dom"/>
</dbReference>
<dbReference type="CDD" id="cd17393">
    <property type="entry name" value="MFS_MosC_like"/>
    <property type="match status" value="1"/>
</dbReference>
<gene>
    <name evidence="7" type="ORF">C8N44_11591</name>
</gene>
<dbReference type="PANTHER" id="PTHR23514:SF13">
    <property type="entry name" value="INNER MEMBRANE PROTEIN YBJJ"/>
    <property type="match status" value="1"/>
</dbReference>
<dbReference type="Pfam" id="PF07690">
    <property type="entry name" value="MFS_1"/>
    <property type="match status" value="1"/>
</dbReference>
<dbReference type="GO" id="GO:0022857">
    <property type="term" value="F:transmembrane transporter activity"/>
    <property type="evidence" value="ECO:0007669"/>
    <property type="project" value="InterPro"/>
</dbReference>
<proteinExistence type="predicted"/>
<feature type="transmembrane region" description="Helical" evidence="5">
    <location>
        <begin position="42"/>
        <end position="61"/>
    </location>
</feature>
<dbReference type="SUPFAM" id="SSF103473">
    <property type="entry name" value="MFS general substrate transporter"/>
    <property type="match status" value="1"/>
</dbReference>
<feature type="transmembrane region" description="Helical" evidence="5">
    <location>
        <begin position="163"/>
        <end position="182"/>
    </location>
</feature>
<keyword evidence="8" id="KW-1185">Reference proteome</keyword>
<dbReference type="GO" id="GO:0016020">
    <property type="term" value="C:membrane"/>
    <property type="evidence" value="ECO:0007669"/>
    <property type="project" value="UniProtKB-SubCell"/>
</dbReference>
<feature type="transmembrane region" description="Helical" evidence="5">
    <location>
        <begin position="203"/>
        <end position="226"/>
    </location>
</feature>
<dbReference type="OrthoDB" id="9810941at2"/>
<organism evidence="7 8">
    <name type="scientific">Allosediminivita pacifica</name>
    <dbReference type="NCBI Taxonomy" id="1267769"/>
    <lineage>
        <taxon>Bacteria</taxon>
        <taxon>Pseudomonadati</taxon>
        <taxon>Pseudomonadota</taxon>
        <taxon>Alphaproteobacteria</taxon>
        <taxon>Rhodobacterales</taxon>
        <taxon>Paracoccaceae</taxon>
        <taxon>Allosediminivita</taxon>
    </lineage>
</organism>
<keyword evidence="4 5" id="KW-0472">Membrane</keyword>
<reference evidence="7 8" key="1">
    <citation type="submission" date="2018-04" db="EMBL/GenBank/DDBJ databases">
        <title>Genomic Encyclopedia of Archaeal and Bacterial Type Strains, Phase II (KMG-II): from individual species to whole genera.</title>
        <authorList>
            <person name="Goeker M."/>
        </authorList>
    </citation>
    <scope>NUCLEOTIDE SEQUENCE [LARGE SCALE GENOMIC DNA]</scope>
    <source>
        <strain evidence="7 8">DSM 29329</strain>
    </source>
</reference>
<dbReference type="PROSITE" id="PS50850">
    <property type="entry name" value="MFS"/>
    <property type="match status" value="1"/>
</dbReference>
<comment type="subcellular location">
    <subcellularLocation>
        <location evidence="1">Membrane</location>
        <topology evidence="1">Multi-pass membrane protein</topology>
    </subcellularLocation>
</comment>
<dbReference type="Gene3D" id="1.20.1250.20">
    <property type="entry name" value="MFS general substrate transporter like domains"/>
    <property type="match status" value="2"/>
</dbReference>
<dbReference type="Proteomes" id="UP000244069">
    <property type="component" value="Unassembled WGS sequence"/>
</dbReference>
<evidence type="ECO:0000256" key="1">
    <source>
        <dbReference type="ARBA" id="ARBA00004141"/>
    </source>
</evidence>
<dbReference type="EMBL" id="QBKN01000015">
    <property type="protein sequence ID" value="PTX46723.1"/>
    <property type="molecule type" value="Genomic_DNA"/>
</dbReference>
<feature type="transmembrane region" description="Helical" evidence="5">
    <location>
        <begin position="269"/>
        <end position="287"/>
    </location>
</feature>
<feature type="transmembrane region" description="Helical" evidence="5">
    <location>
        <begin position="293"/>
        <end position="312"/>
    </location>
</feature>
<dbReference type="InterPro" id="IPR011701">
    <property type="entry name" value="MFS"/>
</dbReference>
<comment type="caution">
    <text evidence="7">The sequence shown here is derived from an EMBL/GenBank/DDBJ whole genome shotgun (WGS) entry which is preliminary data.</text>
</comment>
<feature type="transmembrane region" description="Helical" evidence="5">
    <location>
        <begin position="357"/>
        <end position="375"/>
    </location>
</feature>
<name>A0A2T6ASC6_9RHOB</name>
<feature type="transmembrane region" description="Helical" evidence="5">
    <location>
        <begin position="238"/>
        <end position="257"/>
    </location>
</feature>
<feature type="domain" description="Major facilitator superfamily (MFS) profile" evidence="6">
    <location>
        <begin position="1"/>
        <end position="380"/>
    </location>
</feature>
<evidence type="ECO:0000259" key="6">
    <source>
        <dbReference type="PROSITE" id="PS50850"/>
    </source>
</evidence>
<accession>A0A2T6ASC6</accession>
<dbReference type="AlphaFoldDB" id="A0A2T6ASC6"/>
<dbReference type="PANTHER" id="PTHR23514">
    <property type="entry name" value="BYPASS OF STOP CODON PROTEIN 6"/>
    <property type="match status" value="1"/>
</dbReference>
<protein>
    <submittedName>
        <fullName evidence="7">Putative MFS family arabinose efflux permease</fullName>
    </submittedName>
</protein>
<evidence type="ECO:0000256" key="5">
    <source>
        <dbReference type="SAM" id="Phobius"/>
    </source>
</evidence>
<evidence type="ECO:0000256" key="3">
    <source>
        <dbReference type="ARBA" id="ARBA00022989"/>
    </source>
</evidence>
<evidence type="ECO:0000256" key="4">
    <source>
        <dbReference type="ARBA" id="ARBA00023136"/>
    </source>
</evidence>
<dbReference type="InterPro" id="IPR051788">
    <property type="entry name" value="MFS_Transporter"/>
</dbReference>
<feature type="transmembrane region" description="Helical" evidence="5">
    <location>
        <begin position="324"/>
        <end position="345"/>
    </location>
</feature>
<sequence length="385" mass="39438">MSELVTPWRSVAAAFALNGILLGCWASRVPSVIAKFGLSEASFGLLLLLMGVGALVSFPFAGRLADRLGAVRVTRWLAALYLLTLVLVGLAPSVTALGVALFIFGMSHGAMDVTMNSWATEVEAHKGRSVMASFHAMWSLGAGLGAASGFVATSLAVPTGLHFAVLALLATLLFGPFLNTTWQSRVRATQTGDPAFVLPRGPLFLVGFMALGAGLGEGSVTDWSAVYLVDTVGTGESVATLGYAAFSVTMVIMRLCVDSLITRLGPVTVARASGLLAATGCLLTVGIPLLPVALAGFVLMGVGYAAIVPLAFSRAANDPEVPAGQGIASVATLGYGAMLLGPPAIGFVAEATSLRTSFLLVGCLALMIAMLAPVLSRPARVTARA</sequence>
<evidence type="ECO:0000256" key="2">
    <source>
        <dbReference type="ARBA" id="ARBA00022692"/>
    </source>
</evidence>
<feature type="transmembrane region" description="Helical" evidence="5">
    <location>
        <begin position="136"/>
        <end position="157"/>
    </location>
</feature>
<dbReference type="InterPro" id="IPR036259">
    <property type="entry name" value="MFS_trans_sf"/>
</dbReference>